<comment type="caution">
    <text evidence="2">The sequence shown here is derived from an EMBL/GenBank/DDBJ whole genome shotgun (WGS) entry which is preliminary data.</text>
</comment>
<dbReference type="OrthoDB" id="10667700at2759"/>
<feature type="compositionally biased region" description="Polar residues" evidence="1">
    <location>
        <begin position="76"/>
        <end position="85"/>
    </location>
</feature>
<organism evidence="2 3">
    <name type="scientific">Ganoderma sinense ZZ0214-1</name>
    <dbReference type="NCBI Taxonomy" id="1077348"/>
    <lineage>
        <taxon>Eukaryota</taxon>
        <taxon>Fungi</taxon>
        <taxon>Dikarya</taxon>
        <taxon>Basidiomycota</taxon>
        <taxon>Agaricomycotina</taxon>
        <taxon>Agaricomycetes</taxon>
        <taxon>Polyporales</taxon>
        <taxon>Polyporaceae</taxon>
        <taxon>Ganoderma</taxon>
    </lineage>
</organism>
<name>A0A2G8SL00_9APHY</name>
<dbReference type="EMBL" id="AYKW01000005">
    <property type="protein sequence ID" value="PIL34442.1"/>
    <property type="molecule type" value="Genomic_DNA"/>
</dbReference>
<accession>A0A2G8SL00</accession>
<feature type="compositionally biased region" description="Acidic residues" evidence="1">
    <location>
        <begin position="320"/>
        <end position="332"/>
    </location>
</feature>
<evidence type="ECO:0000313" key="2">
    <source>
        <dbReference type="EMBL" id="PIL34442.1"/>
    </source>
</evidence>
<sequence>MRCARPVVGPPFFSLSLSAGPPRASQGDCFPVPLSSTDQAMPRQPSRTQSTNSSGAKKSGTGSSPSSALVDVDSLPRTTRSWSDSQVPTDYVFSSSLTSLNPAPISSPPGSPKCIPGSSLASVKSNVVTPPATISRALPIHPQPTVDASIGSPTKRAALERTQVVWMFVGDTPSITRTSPTPPPPLLPETRALRRSPVLMHMPNALRPLGHPPVAGPSPLRQSSQARTLEDYDQTNARIRTLHAELLADPRSQPAPRSGLRSSASRTLRSDGGGGVRYLNVPGAATDALMAVRHRAARRCTSATGTGIVDISDSESSQFESDDDGNDGEESEPTPPVPRAGTKTVAEARITLANGQSKGKRRAQRRLLWDLKSVFRRRDRVTPSPILRLGRMLRGCIGSQFALTRSFTIGLQNIIASSPRIPLPYS</sequence>
<feature type="region of interest" description="Disordered" evidence="1">
    <location>
        <begin position="208"/>
        <end position="228"/>
    </location>
</feature>
<feature type="compositionally biased region" description="Low complexity" evidence="1">
    <location>
        <begin position="50"/>
        <end position="68"/>
    </location>
</feature>
<feature type="region of interest" description="Disordered" evidence="1">
    <location>
        <begin position="307"/>
        <end position="342"/>
    </location>
</feature>
<dbReference type="Proteomes" id="UP000230002">
    <property type="component" value="Unassembled WGS sequence"/>
</dbReference>
<reference evidence="2 3" key="1">
    <citation type="journal article" date="2015" name="Sci. Rep.">
        <title>Chromosome-level genome map provides insights into diverse defense mechanisms in the medicinal fungus Ganoderma sinense.</title>
        <authorList>
            <person name="Zhu Y."/>
            <person name="Xu J."/>
            <person name="Sun C."/>
            <person name="Zhou S."/>
            <person name="Xu H."/>
            <person name="Nelson D.R."/>
            <person name="Qian J."/>
            <person name="Song J."/>
            <person name="Luo H."/>
            <person name="Xiang L."/>
            <person name="Li Y."/>
            <person name="Xu Z."/>
            <person name="Ji A."/>
            <person name="Wang L."/>
            <person name="Lu S."/>
            <person name="Hayward A."/>
            <person name="Sun W."/>
            <person name="Li X."/>
            <person name="Schwartz D.C."/>
            <person name="Wang Y."/>
            <person name="Chen S."/>
        </authorList>
    </citation>
    <scope>NUCLEOTIDE SEQUENCE [LARGE SCALE GENOMIC DNA]</scope>
    <source>
        <strain evidence="2 3">ZZ0214-1</strain>
    </source>
</reference>
<protein>
    <submittedName>
        <fullName evidence="2">Uncharacterized protein</fullName>
    </submittedName>
</protein>
<proteinExistence type="predicted"/>
<evidence type="ECO:0000256" key="1">
    <source>
        <dbReference type="SAM" id="MobiDB-lite"/>
    </source>
</evidence>
<gene>
    <name evidence="2" type="ORF">GSI_03218</name>
</gene>
<feature type="region of interest" description="Disordered" evidence="1">
    <location>
        <begin position="1"/>
        <end position="85"/>
    </location>
</feature>
<evidence type="ECO:0000313" key="3">
    <source>
        <dbReference type="Proteomes" id="UP000230002"/>
    </source>
</evidence>
<keyword evidence="3" id="KW-1185">Reference proteome</keyword>
<feature type="compositionally biased region" description="Low complexity" evidence="1">
    <location>
        <begin position="310"/>
        <end position="319"/>
    </location>
</feature>
<feature type="compositionally biased region" description="Polar residues" evidence="1">
    <location>
        <begin position="34"/>
        <end position="49"/>
    </location>
</feature>
<dbReference type="AlphaFoldDB" id="A0A2G8SL00"/>
<feature type="region of interest" description="Disordered" evidence="1">
    <location>
        <begin position="245"/>
        <end position="278"/>
    </location>
</feature>